<comment type="cofactor">
    <cofactor evidence="1">
        <name>Fe(2+)</name>
        <dbReference type="ChEBI" id="CHEBI:29033"/>
    </cofactor>
</comment>
<reference evidence="10 11" key="1">
    <citation type="submission" date="2018-09" db="EMBL/GenBank/DDBJ databases">
        <authorList>
            <person name="Zhu H."/>
        </authorList>
    </citation>
    <scope>NUCLEOTIDE SEQUENCE [LARGE SCALE GENOMIC DNA]</scope>
    <source>
        <strain evidence="10 11">K1S02-61</strain>
    </source>
</reference>
<accession>A0A418XTA0</accession>
<dbReference type="PANTHER" id="PTHR31212">
    <property type="entry name" value="ALPHA-KETOGLUTARATE-DEPENDENT DIOXYGENASE ALKB HOMOLOG 3"/>
    <property type="match status" value="1"/>
</dbReference>
<dbReference type="InterPro" id="IPR032854">
    <property type="entry name" value="ALKBH3"/>
</dbReference>
<comment type="caution">
    <text evidence="10">The sequence shown here is derived from an EMBL/GenBank/DDBJ whole genome shotgun (WGS) entry which is preliminary data.</text>
</comment>
<dbReference type="GO" id="GO:0006307">
    <property type="term" value="P:DNA alkylation repair"/>
    <property type="evidence" value="ECO:0007669"/>
    <property type="project" value="InterPro"/>
</dbReference>
<keyword evidence="7" id="KW-0408">Iron</keyword>
<evidence type="ECO:0000256" key="4">
    <source>
        <dbReference type="ARBA" id="ARBA00022842"/>
    </source>
</evidence>
<evidence type="ECO:0000313" key="11">
    <source>
        <dbReference type="Proteomes" id="UP000284006"/>
    </source>
</evidence>
<feature type="domain" description="Fe2OG dioxygenase" evidence="9">
    <location>
        <begin position="101"/>
        <end position="198"/>
    </location>
</feature>
<dbReference type="GO" id="GO:0046872">
    <property type="term" value="F:metal ion binding"/>
    <property type="evidence" value="ECO:0007669"/>
    <property type="project" value="UniProtKB-KW"/>
</dbReference>
<evidence type="ECO:0000256" key="1">
    <source>
        <dbReference type="ARBA" id="ARBA00001954"/>
    </source>
</evidence>
<gene>
    <name evidence="10" type="ORF">D3872_11690</name>
</gene>
<dbReference type="GO" id="GO:0016705">
    <property type="term" value="F:oxidoreductase activity, acting on paired donors, with incorporation or reduction of molecular oxygen"/>
    <property type="evidence" value="ECO:0007669"/>
    <property type="project" value="UniProtKB-ARBA"/>
</dbReference>
<evidence type="ECO:0000259" key="9">
    <source>
        <dbReference type="PROSITE" id="PS51471"/>
    </source>
</evidence>
<dbReference type="AlphaFoldDB" id="A0A418XTA0"/>
<proteinExistence type="predicted"/>
<keyword evidence="11" id="KW-1185">Reference proteome</keyword>
<dbReference type="OrthoDB" id="190276at2"/>
<keyword evidence="2" id="KW-0479">Metal-binding</keyword>
<dbReference type="Gene3D" id="2.60.120.590">
    <property type="entry name" value="Alpha-ketoglutarate-dependent dioxygenase AlkB-like"/>
    <property type="match status" value="1"/>
</dbReference>
<dbReference type="PANTHER" id="PTHR31212:SF4">
    <property type="entry name" value="ALPHA-KETOGLUTARATE-DEPENDENT DIOXYGENASE ALKB HOMOLOG 3"/>
    <property type="match status" value="1"/>
</dbReference>
<dbReference type="InterPro" id="IPR005123">
    <property type="entry name" value="Oxoglu/Fe-dep_dioxygenase_dom"/>
</dbReference>
<dbReference type="GO" id="GO:0051213">
    <property type="term" value="F:dioxygenase activity"/>
    <property type="evidence" value="ECO:0007669"/>
    <property type="project" value="UniProtKB-KW"/>
</dbReference>
<keyword evidence="3" id="KW-0227">DNA damage</keyword>
<evidence type="ECO:0000256" key="5">
    <source>
        <dbReference type="ARBA" id="ARBA00022964"/>
    </source>
</evidence>
<evidence type="ECO:0000256" key="7">
    <source>
        <dbReference type="ARBA" id="ARBA00023004"/>
    </source>
</evidence>
<evidence type="ECO:0000256" key="8">
    <source>
        <dbReference type="ARBA" id="ARBA00023204"/>
    </source>
</evidence>
<keyword evidence="8" id="KW-0234">DNA repair</keyword>
<evidence type="ECO:0000256" key="2">
    <source>
        <dbReference type="ARBA" id="ARBA00022723"/>
    </source>
</evidence>
<dbReference type="FunFam" id="2.60.120.590:FF:000004">
    <property type="entry name" value="DNA oxidative demethylase ALKBH2"/>
    <property type="match status" value="1"/>
</dbReference>
<dbReference type="GO" id="GO:0016787">
    <property type="term" value="F:hydrolase activity"/>
    <property type="evidence" value="ECO:0007669"/>
    <property type="project" value="UniProtKB-ARBA"/>
</dbReference>
<dbReference type="SUPFAM" id="SSF51197">
    <property type="entry name" value="Clavaminate synthase-like"/>
    <property type="match status" value="1"/>
</dbReference>
<keyword evidence="4" id="KW-0460">Magnesium</keyword>
<dbReference type="Proteomes" id="UP000284006">
    <property type="component" value="Unassembled WGS sequence"/>
</dbReference>
<evidence type="ECO:0000256" key="6">
    <source>
        <dbReference type="ARBA" id="ARBA00023002"/>
    </source>
</evidence>
<dbReference type="InterPro" id="IPR027450">
    <property type="entry name" value="AlkB-like"/>
</dbReference>
<dbReference type="GO" id="GO:0140097">
    <property type="term" value="F:catalytic activity, acting on DNA"/>
    <property type="evidence" value="ECO:0007669"/>
    <property type="project" value="UniProtKB-ARBA"/>
</dbReference>
<dbReference type="EMBL" id="QYUP01000111">
    <property type="protein sequence ID" value="RJG15869.1"/>
    <property type="molecule type" value="Genomic_DNA"/>
</dbReference>
<dbReference type="Pfam" id="PF13532">
    <property type="entry name" value="2OG-FeII_Oxy_2"/>
    <property type="match status" value="1"/>
</dbReference>
<organism evidence="10 11">
    <name type="scientific">Massilia cavernae</name>
    <dbReference type="NCBI Taxonomy" id="2320864"/>
    <lineage>
        <taxon>Bacteria</taxon>
        <taxon>Pseudomonadati</taxon>
        <taxon>Pseudomonadota</taxon>
        <taxon>Betaproteobacteria</taxon>
        <taxon>Burkholderiales</taxon>
        <taxon>Oxalobacteraceae</taxon>
        <taxon>Telluria group</taxon>
        <taxon>Massilia</taxon>
    </lineage>
</organism>
<name>A0A418XTA0_9BURK</name>
<dbReference type="GO" id="GO:0032451">
    <property type="term" value="F:demethylase activity"/>
    <property type="evidence" value="ECO:0007669"/>
    <property type="project" value="UniProtKB-ARBA"/>
</dbReference>
<evidence type="ECO:0000313" key="10">
    <source>
        <dbReference type="EMBL" id="RJG15869.1"/>
    </source>
</evidence>
<keyword evidence="5 10" id="KW-0223">Dioxygenase</keyword>
<evidence type="ECO:0000256" key="3">
    <source>
        <dbReference type="ARBA" id="ARBA00022763"/>
    </source>
</evidence>
<keyword evidence="6" id="KW-0560">Oxidoreductase</keyword>
<dbReference type="InterPro" id="IPR037151">
    <property type="entry name" value="AlkB-like_sf"/>
</dbReference>
<dbReference type="PROSITE" id="PS51471">
    <property type="entry name" value="FE2OG_OXY"/>
    <property type="match status" value="1"/>
</dbReference>
<sequence length="199" mass="22289">MNLFTSSDILAPIPIEDGELALLAQLPLSLGNDEVLARLVGETNWKAETITLWGKQHLQPRLTAWHGDMAYTYSGLRLEPQPFTPLQLEIKAAVEAATGRRFNSLLLNYYRDGRDSMGMHSDDEPELGRNPAIASVSFGATRSFILRHRVTKRTLKVALSNGSMLLMVGSMQHFWSHGINKTTRPVGPRVNLTFRYIVE</sequence>
<protein>
    <submittedName>
        <fullName evidence="10">Alpha-ketoglutarate-dependent dioxygenase AlkB</fullName>
    </submittedName>
</protein>